<organism evidence="1 2">
    <name type="scientific">Vermiconidia calcicola</name>
    <dbReference type="NCBI Taxonomy" id="1690605"/>
    <lineage>
        <taxon>Eukaryota</taxon>
        <taxon>Fungi</taxon>
        <taxon>Dikarya</taxon>
        <taxon>Ascomycota</taxon>
        <taxon>Pezizomycotina</taxon>
        <taxon>Dothideomycetes</taxon>
        <taxon>Dothideomycetidae</taxon>
        <taxon>Mycosphaerellales</taxon>
        <taxon>Extremaceae</taxon>
        <taxon>Vermiconidia</taxon>
    </lineage>
</organism>
<proteinExistence type="predicted"/>
<sequence>MDSFNVQALSHPTNEMEVVTDAQMRKASVVSMSEKPAVQERVWGFAARVDSSVTIEEYMYWAKIEREMEAEEEKRFRAEKGKFPLVNLIKGKLSNEGREAQKAEKEQRAMALQTVTEAGAEGKPYPTSGNEKTVAVSEDPYKVTNAEWRLAARALRTASWGQMFFLITTDILGWSGAPFVFASVGYGSGVALYIIFGIFASFSGWAIWKVFLDLDSSRYPMMSFGDPFFRLFGWKARHFINVAQSLQQFLTVAVLILSKSFNISQLASNNICFSAVMIIVMVIGMIFGLIRSLKKIGWLSNAAVWMNITNFVIIMVAAAAFKPYYPAVTKSTLIKTIEPIHVFSGTPPAQFQQQSLGFSSQFNAVNTMVYSYAGALLFVAFLAEMSNPMDFWKGLFCAQAFICIVYLLFGVFVYSFYGQYSANNIVNVIQPFALQSVGNVFTLLTGFIAVFMYFNIGMKTVYLEVFQQTFNFPPITTKKGKIMWYCLGPCYWILAFLFAAAVPNLNGIVSLVGAVFMINFTYSFPGMLYLGWSLQKAAALPGEGFNPATRETIRHDDGMKRWTRAFKKTWHTSIPCTIYILAGLACCGIGTWAAIEGLIAVFGPGGTVATSFGCPAPV</sequence>
<gene>
    <name evidence="1" type="ORF">LTR37_003218</name>
</gene>
<dbReference type="Proteomes" id="UP001281147">
    <property type="component" value="Unassembled WGS sequence"/>
</dbReference>
<comment type="caution">
    <text evidence="1">The sequence shown here is derived from an EMBL/GenBank/DDBJ whole genome shotgun (WGS) entry which is preliminary data.</text>
</comment>
<dbReference type="EMBL" id="JAUTXU010000018">
    <property type="protein sequence ID" value="KAK3721342.1"/>
    <property type="molecule type" value="Genomic_DNA"/>
</dbReference>
<name>A0ACC3NS82_9PEZI</name>
<keyword evidence="2" id="KW-1185">Reference proteome</keyword>
<protein>
    <submittedName>
        <fullName evidence="1">Uncharacterized protein</fullName>
    </submittedName>
</protein>
<evidence type="ECO:0000313" key="1">
    <source>
        <dbReference type="EMBL" id="KAK3721342.1"/>
    </source>
</evidence>
<reference evidence="1" key="1">
    <citation type="submission" date="2023-07" db="EMBL/GenBank/DDBJ databases">
        <title>Black Yeasts Isolated from many extreme environments.</title>
        <authorList>
            <person name="Coleine C."/>
            <person name="Stajich J.E."/>
            <person name="Selbmann L."/>
        </authorList>
    </citation>
    <scope>NUCLEOTIDE SEQUENCE</scope>
    <source>
        <strain evidence="1">CCFEE 5714</strain>
    </source>
</reference>
<accession>A0ACC3NS82</accession>
<evidence type="ECO:0000313" key="2">
    <source>
        <dbReference type="Proteomes" id="UP001281147"/>
    </source>
</evidence>